<dbReference type="VEuPathDB" id="VectorBase:GPAI012655"/>
<keyword evidence="2" id="KW-1185">Reference proteome</keyword>
<accession>A0A1A9ZF32</accession>
<dbReference type="AlphaFoldDB" id="A0A1A9ZF32"/>
<proteinExistence type="predicted"/>
<protein>
    <submittedName>
        <fullName evidence="1">Uncharacterized protein</fullName>
    </submittedName>
</protein>
<organism evidence="1 2">
    <name type="scientific">Glossina pallidipes</name>
    <name type="common">Tsetse fly</name>
    <dbReference type="NCBI Taxonomy" id="7398"/>
    <lineage>
        <taxon>Eukaryota</taxon>
        <taxon>Metazoa</taxon>
        <taxon>Ecdysozoa</taxon>
        <taxon>Arthropoda</taxon>
        <taxon>Hexapoda</taxon>
        <taxon>Insecta</taxon>
        <taxon>Pterygota</taxon>
        <taxon>Neoptera</taxon>
        <taxon>Endopterygota</taxon>
        <taxon>Diptera</taxon>
        <taxon>Brachycera</taxon>
        <taxon>Muscomorpha</taxon>
        <taxon>Hippoboscoidea</taxon>
        <taxon>Glossinidae</taxon>
        <taxon>Glossina</taxon>
    </lineage>
</organism>
<dbReference type="Proteomes" id="UP000092445">
    <property type="component" value="Unassembled WGS sequence"/>
</dbReference>
<evidence type="ECO:0000313" key="2">
    <source>
        <dbReference type="Proteomes" id="UP000092445"/>
    </source>
</evidence>
<name>A0A1A9ZF32_GLOPL</name>
<evidence type="ECO:0000313" key="1">
    <source>
        <dbReference type="EnsemblMetazoa" id="GPAI012655-PA"/>
    </source>
</evidence>
<reference evidence="2" key="1">
    <citation type="submission" date="2014-03" db="EMBL/GenBank/DDBJ databases">
        <authorList>
            <person name="Aksoy S."/>
            <person name="Warren W."/>
            <person name="Wilson R.K."/>
        </authorList>
    </citation>
    <scope>NUCLEOTIDE SEQUENCE [LARGE SCALE GENOMIC DNA]</scope>
    <source>
        <strain evidence="2">IAEA</strain>
    </source>
</reference>
<dbReference type="EnsemblMetazoa" id="GPAI012655-RA">
    <property type="protein sequence ID" value="GPAI012655-PA"/>
    <property type="gene ID" value="GPAI012655"/>
</dbReference>
<reference evidence="1" key="2">
    <citation type="submission" date="2020-05" db="UniProtKB">
        <authorList>
            <consortium name="EnsemblMetazoa"/>
        </authorList>
    </citation>
    <scope>IDENTIFICATION</scope>
    <source>
        <strain evidence="1">IAEA</strain>
    </source>
</reference>
<sequence length="207" mass="22734">MTQRSPASDLCEVEPVGAWDNPGTISLVLGPQIARTGSNTKPGGQSIAVVPFVVCIGGAGNGGGSGYAVASREQLGLTILIANFGHSIAHILAWFNFVQTLAKSFKYAKASAGHAILYSGFPRFTVYKFRVIKRIRVHAANAVRAHNINRDKAVSPALRVDIKYRPLQWRHQSFYPFVSFALTVPPAWQTPHRISLYLVYRTRVFPD</sequence>